<evidence type="ECO:0000313" key="3">
    <source>
        <dbReference type="Proteomes" id="UP000290737"/>
    </source>
</evidence>
<dbReference type="EMBL" id="KY608910">
    <property type="protein sequence ID" value="AUQ43942.1"/>
    <property type="molecule type" value="Genomic_DNA"/>
</dbReference>
<sequence length="905" mass="101332">MEDPTTTMTTTTEKTNILNDEITAKNSTDDTKLNELNNDKNITLNSNLNADVGKNSEMDTQSTLTSELKSKDEPIISSVSKPIEDATTIIEKSLDDELKKTSDVSKKTNIDDSERNEEIKIIDKPDDIKKNDESKTIEDIKKNDESDMLKINEESLEKIQPLSEETIPSVDNKQKITPTIGNAETTIMKLDGIEQSDLNNMIFSMEKNDKNEKIDDLESNADDDDQNSDHGDDIDGGFNTHLDIDDDVDEQEYTLIDENMPKTTIDVSNDMKIIDSKMDETSTFDTIRADQEQLNRMLNGEQNKTTTSTASTSTFQSQISTIPTSVSISSPSSPPIATNSSLEGSRKRKIATISVTLQQFVTIVYDIYEEMIFDNTTKEMRFKQLIENYINNAITPSKQMKLVENTMAHKTSTANVSGNTYVSKMTGPNADDFKKKVYNCIINKVFMWFEAQNASILFPKELLKYFLATYSEFINPSDFIETNLIPKADKRGKTAVQLVNGCILYEYAKGFDTFVSSMARSDTSDIQALKFIVQKEIKISRKLYDLILNINFTQTPHIQDMKYTQRENYSQIMITNNKQMFVLITKDIVMIYDGVQFVSPTSNTEREFSITMRQNSKLKNNDYLLLDIMYAIKIKVIDVLQFRIGNQTELPNAYADRLKMLGSIIPNIRLVTISQQTLNTDCSYINKPNHGFGPSYIYHKSNLTAAAVGIIGKNVVLAFTHDDHLIVKTKMSIVGAVSYLLAIMPTTTTTSTISTTSTSSSSVSNNMATTTNNASISGTNNTSAQQSAPTILLGDKLVKIVGDLKDVRIFKRVIPIELKDCNRLGLLSSCPISNNNEYKPNTLRKDTVASDTLLKMVAANPEALEPFLLNVGRSGIVITDNVRNLLLNILQPKIDISFNGYNNLN</sequence>
<evidence type="ECO:0000313" key="2">
    <source>
        <dbReference type="EMBL" id="AUQ43942.1"/>
    </source>
</evidence>
<feature type="compositionally biased region" description="Acidic residues" evidence="1">
    <location>
        <begin position="217"/>
        <end position="226"/>
    </location>
</feature>
<dbReference type="GeneID" id="41701795"/>
<feature type="region of interest" description="Disordered" evidence="1">
    <location>
        <begin position="47"/>
        <end position="71"/>
    </location>
</feature>
<dbReference type="Proteomes" id="UP000290737">
    <property type="component" value="Genome"/>
</dbReference>
<dbReference type="RefSeq" id="YP_009551784.1">
    <property type="nucleotide sequence ID" value="NC_040536.1"/>
</dbReference>
<dbReference type="OrthoDB" id="5189at10239"/>
<name>A0A2I7G2T4_9VIRU</name>
<feature type="compositionally biased region" description="Polar residues" evidence="1">
    <location>
        <begin position="58"/>
        <end position="67"/>
    </location>
</feature>
<feature type="region of interest" description="Disordered" evidence="1">
    <location>
        <begin position="209"/>
        <end position="243"/>
    </location>
</feature>
<dbReference type="KEGG" id="vg:41701795"/>
<protein>
    <submittedName>
        <fullName evidence="2">Putative gp37-like protein</fullName>
    </submittedName>
</protein>
<proteinExistence type="predicted"/>
<evidence type="ECO:0000256" key="1">
    <source>
        <dbReference type="SAM" id="MobiDB-lite"/>
    </source>
</evidence>
<accession>A0A2I7G2T4</accession>
<keyword evidence="3" id="KW-1185">Reference proteome</keyword>
<organism evidence="2">
    <name type="scientific">Esparto virus</name>
    <dbReference type="NCBI Taxonomy" id="2072209"/>
    <lineage>
        <taxon>Viruses</taxon>
        <taxon>Viruses incertae sedis</taxon>
        <taxon>Naldaviricetes</taxon>
        <taxon>Lefavirales</taxon>
        <taxon>Nudiviridae</taxon>
        <taxon>Alphanudivirus</taxon>
        <taxon>Alphanudivirus tertidromelanogasteris</taxon>
    </lineage>
</organism>
<reference evidence="2" key="1">
    <citation type="journal article" date="2021" name="Virus">
        <title>The discovery, distribution and diversity of DNA viruses associated with Drosophila melanogaster in Europe.</title>
        <authorList>
            <person name="Wallace M.A."/>
            <person name="Coffman K.A."/>
            <person name="Gilbert C."/>
            <person name="Ravindran S."/>
            <person name="Albery G.F."/>
            <person name="Abbott J."/>
            <person name="Argyridou E."/>
            <person name="Bellosta P."/>
            <person name="Betancourt A.J."/>
            <person name="Colinet H."/>
            <person name="Eric K."/>
            <person name="Glaser-Schmitt A."/>
            <person name="Grath S."/>
            <person name="Jelic M."/>
            <person name="Kankare M."/>
            <person name="Kozeretska I."/>
            <person name="Loeschcke V."/>
            <person name="Montchamp-Moreau C."/>
            <person name="Ometto L."/>
            <person name="Onder B.S."/>
            <person name="Orengo D.J."/>
            <person name="Parsch J."/>
            <person name="Pascual M."/>
            <person name="Patenkovic A."/>
            <person name="Puerma E."/>
            <person name="Ritchie M.G."/>
            <person name="Rota-Stabelli O."/>
            <person name="Schou M.F."/>
            <person name="Serga S.V."/>
            <person name="Stamenkovic-Radak M."/>
            <person name="Tanaskovic M."/>
            <person name="Veselinovic M.S."/>
            <person name="Vieira J."/>
            <person name="Vieira C.P."/>
            <person name="Kapun M."/>
            <person name="Flatt T."/>
            <person name="Gonzalez J."/>
            <person name="Staubach F."/>
            <person name="Obbard D.J."/>
        </authorList>
    </citation>
    <scope>NUCLEOTIDE SEQUENCE</scope>
    <source>
        <strain evidence="2">SRR3939042_Esparto_2012</strain>
    </source>
</reference>